<evidence type="ECO:0000313" key="8">
    <source>
        <dbReference type="EMBL" id="KKS13056.1"/>
    </source>
</evidence>
<keyword evidence="2" id="KW-0699">rRNA-binding</keyword>
<dbReference type="FunFam" id="2.40.30.10:FF:000004">
    <property type="entry name" value="50S ribosomal protein L3"/>
    <property type="match status" value="1"/>
</dbReference>
<evidence type="ECO:0000256" key="6">
    <source>
        <dbReference type="NCBIfam" id="TIGR03625"/>
    </source>
</evidence>
<dbReference type="GO" id="GO:0022625">
    <property type="term" value="C:cytosolic large ribosomal subunit"/>
    <property type="evidence" value="ECO:0007669"/>
    <property type="project" value="TreeGrafter"/>
</dbReference>
<dbReference type="NCBIfam" id="TIGR03625">
    <property type="entry name" value="L3_bact"/>
    <property type="match status" value="1"/>
</dbReference>
<evidence type="ECO:0000256" key="2">
    <source>
        <dbReference type="ARBA" id="ARBA00022730"/>
    </source>
</evidence>
<dbReference type="InterPro" id="IPR019927">
    <property type="entry name" value="Ribosomal_uL3_bac/org-type"/>
</dbReference>
<evidence type="ECO:0000313" key="9">
    <source>
        <dbReference type="Proteomes" id="UP000034753"/>
    </source>
</evidence>
<dbReference type="InterPro" id="IPR009000">
    <property type="entry name" value="Transl_B-barrel_sf"/>
</dbReference>
<evidence type="ECO:0000256" key="1">
    <source>
        <dbReference type="ARBA" id="ARBA00006540"/>
    </source>
</evidence>
<feature type="non-terminal residue" evidence="8">
    <location>
        <position position="1"/>
    </location>
</feature>
<reference evidence="8 9" key="1">
    <citation type="journal article" date="2015" name="Nature">
        <title>rRNA introns, odd ribosomes, and small enigmatic genomes across a large radiation of phyla.</title>
        <authorList>
            <person name="Brown C.T."/>
            <person name="Hug L.A."/>
            <person name="Thomas B.C."/>
            <person name="Sharon I."/>
            <person name="Castelle C.J."/>
            <person name="Singh A."/>
            <person name="Wilkins M.J."/>
            <person name="Williams K.H."/>
            <person name="Banfield J.F."/>
        </authorList>
    </citation>
    <scope>NUCLEOTIDE SEQUENCE [LARGE SCALE GENOMIC DNA]</scope>
</reference>
<feature type="compositionally biased region" description="Polar residues" evidence="7">
    <location>
        <begin position="171"/>
        <end position="185"/>
    </location>
</feature>
<feature type="region of interest" description="Disordered" evidence="7">
    <location>
        <begin position="78"/>
        <end position="99"/>
    </location>
</feature>
<keyword evidence="4 8" id="KW-0689">Ribosomal protein</keyword>
<dbReference type="SUPFAM" id="SSF50447">
    <property type="entry name" value="Translation proteins"/>
    <property type="match status" value="1"/>
</dbReference>
<dbReference type="Pfam" id="PF00297">
    <property type="entry name" value="Ribosomal_L3"/>
    <property type="match status" value="1"/>
</dbReference>
<dbReference type="InterPro" id="IPR000597">
    <property type="entry name" value="Ribosomal_uL3"/>
</dbReference>
<feature type="region of interest" description="Disordered" evidence="7">
    <location>
        <begin position="156"/>
        <end position="219"/>
    </location>
</feature>
<dbReference type="Proteomes" id="UP000034753">
    <property type="component" value="Unassembled WGS sequence"/>
</dbReference>
<comment type="caution">
    <text evidence="8">The sequence shown here is derived from an EMBL/GenBank/DDBJ whole genome shotgun (WGS) entry which is preliminary data.</text>
</comment>
<dbReference type="PANTHER" id="PTHR11229:SF16">
    <property type="entry name" value="LARGE RIBOSOMAL SUBUNIT PROTEIN UL3C"/>
    <property type="match status" value="1"/>
</dbReference>
<comment type="similarity">
    <text evidence="1">Belongs to the universal ribosomal protein uL3 family.</text>
</comment>
<keyword evidence="5" id="KW-0687">Ribonucleoprotein</keyword>
<proteinExistence type="inferred from homology"/>
<feature type="compositionally biased region" description="Polar residues" evidence="7">
    <location>
        <begin position="194"/>
        <end position="208"/>
    </location>
</feature>
<accession>A0A0G0YTT1</accession>
<dbReference type="AlphaFoldDB" id="A0A0G0YTT1"/>
<gene>
    <name evidence="8" type="ORF">UU67_C0033G0022</name>
</gene>
<dbReference type="GO" id="GO:0003735">
    <property type="term" value="F:structural constituent of ribosome"/>
    <property type="evidence" value="ECO:0007669"/>
    <property type="project" value="UniProtKB-UniRule"/>
</dbReference>
<evidence type="ECO:0000256" key="4">
    <source>
        <dbReference type="ARBA" id="ARBA00022980"/>
    </source>
</evidence>
<dbReference type="Gene3D" id="2.40.30.10">
    <property type="entry name" value="Translation factors"/>
    <property type="match status" value="1"/>
</dbReference>
<evidence type="ECO:0000256" key="5">
    <source>
        <dbReference type="ARBA" id="ARBA00023274"/>
    </source>
</evidence>
<dbReference type="EMBL" id="LCBN01000033">
    <property type="protein sequence ID" value="KKS13056.1"/>
    <property type="molecule type" value="Genomic_DNA"/>
</dbReference>
<name>A0A0G0YTT1_9BACT</name>
<dbReference type="Gene3D" id="3.30.160.810">
    <property type="match status" value="1"/>
</dbReference>
<dbReference type="PANTHER" id="PTHR11229">
    <property type="entry name" value="50S RIBOSOMAL PROTEIN L3"/>
    <property type="match status" value="1"/>
</dbReference>
<keyword evidence="3" id="KW-0694">RNA-binding</keyword>
<protein>
    <recommendedName>
        <fullName evidence="6">50S ribosomal protein L3</fullName>
    </recommendedName>
</protein>
<organism evidence="8 9">
    <name type="scientific">Candidatus Daviesbacteria bacterium GW2011_GWB1_41_5</name>
    <dbReference type="NCBI Taxonomy" id="1618429"/>
    <lineage>
        <taxon>Bacteria</taxon>
        <taxon>Candidatus Daviesiibacteriota</taxon>
    </lineage>
</organism>
<dbReference type="GO" id="GO:0019843">
    <property type="term" value="F:rRNA binding"/>
    <property type="evidence" value="ECO:0007669"/>
    <property type="project" value="UniProtKB-KW"/>
</dbReference>
<evidence type="ECO:0000256" key="3">
    <source>
        <dbReference type="ARBA" id="ARBA00022884"/>
    </source>
</evidence>
<dbReference type="PATRIC" id="fig|1618429.3.peg.719"/>
<evidence type="ECO:0000256" key="7">
    <source>
        <dbReference type="SAM" id="MobiDB-lite"/>
    </source>
</evidence>
<dbReference type="GO" id="GO:0006412">
    <property type="term" value="P:translation"/>
    <property type="evidence" value="ECO:0007669"/>
    <property type="project" value="UniProtKB-UniRule"/>
</dbReference>
<sequence>MGTKKSVKKPQIGHAKKAGVDQKLRWFREIRTEEKLQLGQEVKVNQVFSVGDSVKVTGTSKGKGFLGGVGRYGFHGGPKTHGQSDRHRAPGSIGAGTTPGRVYKGKRMAGHTGVDAVSIKGLEVIKIDKEKNEILIKGGIPGFTGALVEITKLGKIKGYTPPPEEKEVQNDSENSDTPENQNISETDNRKSETTDLSDQSGTPSPSEFSESEVKENAEV</sequence>